<keyword evidence="2" id="KW-1185">Reference proteome</keyword>
<evidence type="ECO:0000313" key="1">
    <source>
        <dbReference type="EMBL" id="ARD22142.1"/>
    </source>
</evidence>
<sequence length="111" mass="13070">MKKTDKKIEKQIIQTLTEVCDRLLEQYPGFEWLTHTVNFNAFPTSLKVVCIFENDAQLTDLLLNKEDVYIQNLIIHQLHQQGIKLQTKQIVFDSETRCEAQHNGNWAKRLK</sequence>
<dbReference type="Proteomes" id="UP000191820">
    <property type="component" value="Chromosome"/>
</dbReference>
<accession>A0ABM6JLD5</accession>
<dbReference type="RefSeq" id="WP_080915572.1">
    <property type="nucleotide sequence ID" value="NZ_CP020472.1"/>
</dbReference>
<organism evidence="1 2">
    <name type="scientific">Shewanella japonica</name>
    <dbReference type="NCBI Taxonomy" id="93973"/>
    <lineage>
        <taxon>Bacteria</taxon>
        <taxon>Pseudomonadati</taxon>
        <taxon>Pseudomonadota</taxon>
        <taxon>Gammaproteobacteria</taxon>
        <taxon>Alteromonadales</taxon>
        <taxon>Shewanellaceae</taxon>
        <taxon>Shewanella</taxon>
    </lineage>
</organism>
<reference evidence="1 2" key="1">
    <citation type="submission" date="2017-03" db="EMBL/GenBank/DDBJ databases">
        <title>Genome sequencing of Shewanella japonica KCTC 22435.</title>
        <authorList>
            <person name="Kim K.M."/>
        </authorList>
    </citation>
    <scope>NUCLEOTIDE SEQUENCE [LARGE SCALE GENOMIC DNA]</scope>
    <source>
        <strain evidence="1 2">KCTC 22435</strain>
    </source>
</reference>
<dbReference type="EMBL" id="CP020472">
    <property type="protein sequence ID" value="ARD22142.1"/>
    <property type="molecule type" value="Genomic_DNA"/>
</dbReference>
<protein>
    <submittedName>
        <fullName evidence="1">Fis family transcriptional regulator</fullName>
    </submittedName>
</protein>
<evidence type="ECO:0000313" key="2">
    <source>
        <dbReference type="Proteomes" id="UP000191820"/>
    </source>
</evidence>
<name>A0ABM6JLD5_9GAMM</name>
<proteinExistence type="predicted"/>
<gene>
    <name evidence="1" type="ORF">SJ2017_1834</name>
</gene>